<sequence length="159" mass="18492">MKNVKFYVLVVIFVVFSCESEQKNILVFSYSLQNDSIQKLKLNINKKGDLKIFKYQYSQDSIKSIDLKYNLDRDFLITDIDTFLVQKNPYKSKSLAFKMYQTKEVTSHNRALVFNESYGLLASLAVGADFIFLKDSLANNDKNVIFKEIFLNLNKVNIE</sequence>
<protein>
    <recommendedName>
        <fullName evidence="3">Lipoprotein</fullName>
    </recommendedName>
</protein>
<accession>A0A2S7KWV5</accession>
<dbReference type="AlphaFoldDB" id="A0A2S7KWV5"/>
<evidence type="ECO:0000313" key="1">
    <source>
        <dbReference type="EMBL" id="PQB07117.1"/>
    </source>
</evidence>
<evidence type="ECO:0008006" key="3">
    <source>
        <dbReference type="Google" id="ProtNLM"/>
    </source>
</evidence>
<gene>
    <name evidence="1" type="ORF">BST83_08130</name>
</gene>
<dbReference type="EMBL" id="MQUA01000013">
    <property type="protein sequence ID" value="PQB07117.1"/>
    <property type="molecule type" value="Genomic_DNA"/>
</dbReference>
<proteinExistence type="predicted"/>
<reference evidence="1 2" key="1">
    <citation type="submission" date="2016-11" db="EMBL/GenBank/DDBJ databases">
        <title>Trade-off between light-utilization and light-protection in marine flavobacteria.</title>
        <authorList>
            <person name="Kumagai Y."/>
        </authorList>
    </citation>
    <scope>NUCLEOTIDE SEQUENCE [LARGE SCALE GENOMIC DNA]</scope>
    <source>
        <strain evidence="1 2">ATCC 700397</strain>
    </source>
</reference>
<comment type="caution">
    <text evidence="1">The sequence shown here is derived from an EMBL/GenBank/DDBJ whole genome shotgun (WGS) entry which is preliminary data.</text>
</comment>
<keyword evidence="2" id="KW-1185">Reference proteome</keyword>
<name>A0A2S7KWV5_9FLAO</name>
<dbReference type="OrthoDB" id="1202594at2"/>
<evidence type="ECO:0000313" key="2">
    <source>
        <dbReference type="Proteomes" id="UP000239522"/>
    </source>
</evidence>
<dbReference type="RefSeq" id="WP_104809353.1">
    <property type="nucleotide sequence ID" value="NZ_MQUA01000013.1"/>
</dbReference>
<dbReference type="PROSITE" id="PS51257">
    <property type="entry name" value="PROKAR_LIPOPROTEIN"/>
    <property type="match status" value="1"/>
</dbReference>
<dbReference type="Proteomes" id="UP000239522">
    <property type="component" value="Unassembled WGS sequence"/>
</dbReference>
<organism evidence="1 2">
    <name type="scientific">Polaribacter filamentus</name>
    <dbReference type="NCBI Taxonomy" id="53483"/>
    <lineage>
        <taxon>Bacteria</taxon>
        <taxon>Pseudomonadati</taxon>
        <taxon>Bacteroidota</taxon>
        <taxon>Flavobacteriia</taxon>
        <taxon>Flavobacteriales</taxon>
        <taxon>Flavobacteriaceae</taxon>
    </lineage>
</organism>